<dbReference type="Proteomes" id="UP000663651">
    <property type="component" value="Chromosome"/>
</dbReference>
<organism evidence="1 2">
    <name type="scientific">Geobacter benzoatilyticus</name>
    <dbReference type="NCBI Taxonomy" id="2815309"/>
    <lineage>
        <taxon>Bacteria</taxon>
        <taxon>Pseudomonadati</taxon>
        <taxon>Thermodesulfobacteriota</taxon>
        <taxon>Desulfuromonadia</taxon>
        <taxon>Geobacterales</taxon>
        <taxon>Geobacteraceae</taxon>
        <taxon>Geobacter</taxon>
    </lineage>
</organism>
<gene>
    <name evidence="1" type="ORF">JZM60_04780</name>
</gene>
<accession>A0ABX7Q793</accession>
<proteinExistence type="predicted"/>
<name>A0ABX7Q793_9BACT</name>
<reference evidence="1 2" key="1">
    <citation type="submission" date="2021-03" db="EMBL/GenBank/DDBJ databases">
        <title>Geobacter metallireducens gen. nov. sp. nov., a microorganism capable of coupling the complete oxidation of organic compounds to the reduction of iron and other metals.</title>
        <authorList>
            <person name="Li Y."/>
        </authorList>
    </citation>
    <scope>NUCLEOTIDE SEQUENCE [LARGE SCALE GENOMIC DNA]</scope>
    <source>
        <strain evidence="1 2">Jerry-YX</strain>
    </source>
</reference>
<sequence>MTGREIVKEIGTNRKSDQTFIKWCRKENDFADYELVDRFLASAGTSDEYAGYELLTMEQMWEVLKNMDPKGVSRGEKEGAEVIFWDQKRSDGTTTSRICPFTPDSLISIVDVTTRGNPVD</sequence>
<evidence type="ECO:0000313" key="1">
    <source>
        <dbReference type="EMBL" id="QSV47334.1"/>
    </source>
</evidence>
<keyword evidence="2" id="KW-1185">Reference proteome</keyword>
<protein>
    <submittedName>
        <fullName evidence="1">Uncharacterized protein</fullName>
    </submittedName>
</protein>
<evidence type="ECO:0000313" key="2">
    <source>
        <dbReference type="Proteomes" id="UP000663651"/>
    </source>
</evidence>
<dbReference type="EMBL" id="CP071382">
    <property type="protein sequence ID" value="QSV47334.1"/>
    <property type="molecule type" value="Genomic_DNA"/>
</dbReference>